<sequence>MNILKGGASTTTLLEYTSREVRNKKANGCGQGKLQKLSEDAVFHYKTKSEFMTEIKCRCIFNSGYQLLKDWELYHPRTKYIKSNRHSKPSSTDVLRQILTDGGSTSKQIGRPTALSRLVVMMQKHQPPPLYKYGNCLQQTLNFDERNMKYEFIDRIIYKEPDIDEIYLHKKPVLLSRRKNPFAAVQLCPTSMFQLQNQPPGQEYVSRKDLLLDPQSLGLDVV</sequence>
<reference evidence="2" key="3">
    <citation type="submission" date="2014-09" db="EMBL/GenBank/DDBJ databases">
        <authorList>
            <person name="Magalhaes I.L.F."/>
            <person name="Oliveira U."/>
            <person name="Santos F.R."/>
            <person name="Vidigal T.H.D.A."/>
            <person name="Brescovit A.D."/>
            <person name="Santos A.J."/>
        </authorList>
    </citation>
    <scope>NUCLEOTIDE SEQUENCE</scope>
</reference>
<reference evidence="1" key="2">
    <citation type="submission" date="2014-07" db="EMBL/GenBank/DDBJ databases">
        <authorList>
            <person name="Hull J."/>
        </authorList>
    </citation>
    <scope>NUCLEOTIDE SEQUENCE</scope>
</reference>
<proteinExistence type="predicted"/>
<name>A0A0A9X2K9_LYGHE</name>
<organism evidence="1">
    <name type="scientific">Lygus hesperus</name>
    <name type="common">Western plant bug</name>
    <dbReference type="NCBI Taxonomy" id="30085"/>
    <lineage>
        <taxon>Eukaryota</taxon>
        <taxon>Metazoa</taxon>
        <taxon>Ecdysozoa</taxon>
        <taxon>Arthropoda</taxon>
        <taxon>Hexapoda</taxon>
        <taxon>Insecta</taxon>
        <taxon>Pterygota</taxon>
        <taxon>Neoptera</taxon>
        <taxon>Paraneoptera</taxon>
        <taxon>Hemiptera</taxon>
        <taxon>Heteroptera</taxon>
        <taxon>Panheteroptera</taxon>
        <taxon>Cimicomorpha</taxon>
        <taxon>Miridae</taxon>
        <taxon>Mirini</taxon>
        <taxon>Lygus</taxon>
    </lineage>
</organism>
<dbReference type="EMBL" id="GBHO01030596">
    <property type="protein sequence ID" value="JAG13008.1"/>
    <property type="molecule type" value="Transcribed_RNA"/>
</dbReference>
<gene>
    <name evidence="1" type="ORF">CM83_100544</name>
</gene>
<evidence type="ECO:0000313" key="2">
    <source>
        <dbReference type="EMBL" id="JAG59773.1"/>
    </source>
</evidence>
<evidence type="ECO:0000313" key="1">
    <source>
        <dbReference type="EMBL" id="JAG13008.1"/>
    </source>
</evidence>
<dbReference type="AlphaFoldDB" id="A0A0A9X2K9"/>
<protein>
    <submittedName>
        <fullName evidence="1">Uncharacterized protein</fullName>
    </submittedName>
</protein>
<accession>A0A0A9X2K9</accession>
<dbReference type="EMBL" id="GBRD01006048">
    <property type="protein sequence ID" value="JAG59773.1"/>
    <property type="molecule type" value="Transcribed_RNA"/>
</dbReference>
<reference evidence="1" key="1">
    <citation type="journal article" date="2014" name="PLoS ONE">
        <title>Transcriptome-Based Identification of ABC Transporters in the Western Tarnished Plant Bug Lygus hesperus.</title>
        <authorList>
            <person name="Hull J.J."/>
            <person name="Chaney K."/>
            <person name="Geib S.M."/>
            <person name="Fabrick J.A."/>
            <person name="Brent C.S."/>
            <person name="Walsh D."/>
            <person name="Lavine L.C."/>
        </authorList>
    </citation>
    <scope>NUCLEOTIDE SEQUENCE</scope>
</reference>